<dbReference type="EMBL" id="JAAEAA010000034">
    <property type="protein sequence ID" value="NDK57696.1"/>
    <property type="molecule type" value="Genomic_DNA"/>
</dbReference>
<dbReference type="RefSeq" id="WP_162347751.1">
    <property type="nucleotide sequence ID" value="NZ_JAAEAA010000034.1"/>
</dbReference>
<protein>
    <submittedName>
        <fullName evidence="1">Uncharacterized protein</fullName>
    </submittedName>
</protein>
<comment type="caution">
    <text evidence="1">The sequence shown here is derived from an EMBL/GenBank/DDBJ whole genome shotgun (WGS) entry which is preliminary data.</text>
</comment>
<organism evidence="1 2">
    <name type="scientific">Pontibacter fetidus</name>
    <dbReference type="NCBI Taxonomy" id="2700082"/>
    <lineage>
        <taxon>Bacteria</taxon>
        <taxon>Pseudomonadati</taxon>
        <taxon>Bacteroidota</taxon>
        <taxon>Cytophagia</taxon>
        <taxon>Cytophagales</taxon>
        <taxon>Hymenobacteraceae</taxon>
        <taxon>Pontibacter</taxon>
    </lineage>
</organism>
<evidence type="ECO:0000313" key="2">
    <source>
        <dbReference type="Proteomes" id="UP000478546"/>
    </source>
</evidence>
<keyword evidence="2" id="KW-1185">Reference proteome</keyword>
<dbReference type="Proteomes" id="UP000478546">
    <property type="component" value="Unassembled WGS sequence"/>
</dbReference>
<reference evidence="1 2" key="1">
    <citation type="submission" date="2020-01" db="EMBL/GenBank/DDBJ databases">
        <authorList>
            <person name="Kim M.K."/>
        </authorList>
    </citation>
    <scope>NUCLEOTIDE SEQUENCE [LARGE SCALE GENOMIC DNA]</scope>
    <source>
        <strain evidence="1 2">BT213</strain>
    </source>
</reference>
<gene>
    <name evidence="1" type="ORF">GWO68_17355</name>
</gene>
<dbReference type="AlphaFoldDB" id="A0A6B2H959"/>
<evidence type="ECO:0000313" key="1">
    <source>
        <dbReference type="EMBL" id="NDK57696.1"/>
    </source>
</evidence>
<accession>A0A6B2H959</accession>
<sequence length="170" mass="19121">MKLELLLFQTRSGFEASFGHVLESEIDDIALGSTATSRLAHLFQLPEEQFLKVIELAQLAIDSSVSKKNPEISKSDLTVAQTSILFYWLRRKKLISGNISFSTLFTHVKQITGHSSVDTLIQYISKQDSLLKENKKGIDAFDHEQVIKYLDGVKQAIRQEIGNARLTPKS</sequence>
<name>A0A6B2H959_9BACT</name>
<proteinExistence type="predicted"/>